<evidence type="ECO:0000313" key="2">
    <source>
        <dbReference type="Proteomes" id="UP000182544"/>
    </source>
</evidence>
<dbReference type="RefSeq" id="WP_072402775.1">
    <property type="nucleotide sequence ID" value="NZ_FPKV01000003.1"/>
</dbReference>
<sequence>MKTYIKTLGIIILFFGNVAFAQIKNEEKEYIEEVQKISQLMAKHPEKMDSLMKVMDVMDKKFRANKTKTEVAKKQNKNSTNKKSTSHLDRFIISETKARYFKDWQYGDAVIFLVTQPYKPENKRELKVGDINAQGEFKLNEPESVLFDRKVSDFFKCQGASSQIETTYSSPEIGIIPAFFSIKKNGEEIGVLSLATSKQQAYNNSPIGQYTGDAGYRVVLFYVEESVTVQTECARNIQGTDYGENQKQLEIVDSYNLSFQPGWNYVKVAINGSQNVGEVSYYKRKEYSVIENRGEDVKWVFAKN</sequence>
<protein>
    <submittedName>
        <fullName evidence="1">Uncharacterized protein</fullName>
    </submittedName>
</protein>
<dbReference type="AlphaFoldDB" id="A0A1K2IM99"/>
<reference evidence="1 2" key="1">
    <citation type="submission" date="2016-10" db="EMBL/GenBank/DDBJ databases">
        <authorList>
            <person name="de Groot N.N."/>
        </authorList>
    </citation>
    <scope>NUCLEOTIDE SEQUENCE [LARGE SCALE GENOMIC DNA]</scope>
    <source>
        <strain evidence="1 2">DSM 18180</strain>
    </source>
</reference>
<evidence type="ECO:0000313" key="1">
    <source>
        <dbReference type="EMBL" id="SFZ93430.1"/>
    </source>
</evidence>
<dbReference type="EMBL" id="FPKV01000003">
    <property type="protein sequence ID" value="SFZ93430.1"/>
    <property type="molecule type" value="Genomic_DNA"/>
</dbReference>
<dbReference type="Proteomes" id="UP000182544">
    <property type="component" value="Unassembled WGS sequence"/>
</dbReference>
<gene>
    <name evidence="1" type="ORF">SAMN05428642_103129</name>
</gene>
<dbReference type="STRING" id="369401.SAMN05428642_103129"/>
<name>A0A1K2IM99_9FLAO</name>
<keyword evidence="2" id="KW-1185">Reference proteome</keyword>
<dbReference type="OrthoDB" id="1425186at2"/>
<accession>A0A1K2IM99</accession>
<proteinExistence type="predicted"/>
<organism evidence="1 2">
    <name type="scientific">Flaviramulus basaltis</name>
    <dbReference type="NCBI Taxonomy" id="369401"/>
    <lineage>
        <taxon>Bacteria</taxon>
        <taxon>Pseudomonadati</taxon>
        <taxon>Bacteroidota</taxon>
        <taxon>Flavobacteriia</taxon>
        <taxon>Flavobacteriales</taxon>
        <taxon>Flavobacteriaceae</taxon>
        <taxon>Flaviramulus</taxon>
    </lineage>
</organism>